<dbReference type="Pfam" id="PF18911">
    <property type="entry name" value="PKD_4"/>
    <property type="match status" value="2"/>
</dbReference>
<protein>
    <submittedName>
        <fullName evidence="2">PKD domain-containing protein</fullName>
    </submittedName>
</protein>
<dbReference type="PROSITE" id="PS50093">
    <property type="entry name" value="PKD"/>
    <property type="match status" value="3"/>
</dbReference>
<evidence type="ECO:0000313" key="3">
    <source>
        <dbReference type="Proteomes" id="UP001228636"/>
    </source>
</evidence>
<dbReference type="SMART" id="SM00089">
    <property type="entry name" value="PKD"/>
    <property type="match status" value="3"/>
</dbReference>
<dbReference type="Proteomes" id="UP001228636">
    <property type="component" value="Unassembled WGS sequence"/>
</dbReference>
<dbReference type="InterPro" id="IPR013783">
    <property type="entry name" value="Ig-like_fold"/>
</dbReference>
<dbReference type="InterPro" id="IPR000601">
    <property type="entry name" value="PKD_dom"/>
</dbReference>
<reference evidence="2 3" key="1">
    <citation type="journal article" date="2014" name="Int. J. Syst. Evol. Microbiol.">
        <title>Complete genome sequence of Corynebacterium casei LMG S-19264T (=DSM 44701T), isolated from a smear-ripened cheese.</title>
        <authorList>
            <consortium name="US DOE Joint Genome Institute (JGI-PGF)"/>
            <person name="Walter F."/>
            <person name="Albersmeier A."/>
            <person name="Kalinowski J."/>
            <person name="Ruckert C."/>
        </authorList>
    </citation>
    <scope>NUCLEOTIDE SEQUENCE [LARGE SCALE GENOMIC DNA]</scope>
    <source>
        <strain evidence="2 3">CECT 8670</strain>
    </source>
</reference>
<sequence length="497" mass="53918">MNYKKNKKFNSSIFALFFVFLGLVSCYDNGYEEFVPPTGNVNDIQPSTLFTTSTSADDTMSIVFRSYSTDAASYLWDFGDGTTSSEANPDYKYTNGGEYKVKLTTTSSDGLIAVDSATVAPVFVDFNFTSIDSKVTFENLTSGAKSLVWNFGDGETLTWDSEEDTELDSDFNPSHIYKTADTFEATLTVTNFLDAEVSVSKNIEGLVLSTVPDFTFDVNGLTVQFTDASLLATTHSWDFGDGTTSTEVSPLHTFPAEATYDVTLTTTNEAGVSKSETKAVPVGAVKPTFKAIVQNGTADDFQGVTGDNADAWDMTPGKTVVDDVAGEIDSPYRALWNNTALNAYIDGAFGTNEQPGSSSDGSYVNGEKTRAVKLSNNSRRLYQLVEVEAGVVYSFTIDTRSEAEGINTEVFILNNEITTEEDINTDPANNSNVDAYFDITNDFNSSKGSSSENTFTTTTFTFKATSNIVVIYARALKAVDSSNEVFIDNIDIITPGF</sequence>
<dbReference type="Gene3D" id="2.60.40.10">
    <property type="entry name" value="Immunoglobulins"/>
    <property type="match status" value="3"/>
</dbReference>
<evidence type="ECO:0000259" key="1">
    <source>
        <dbReference type="PROSITE" id="PS50093"/>
    </source>
</evidence>
<feature type="domain" description="PKD" evidence="1">
    <location>
        <begin position="149"/>
        <end position="203"/>
    </location>
</feature>
<dbReference type="AlphaFoldDB" id="A0AAJ1QZJ8"/>
<dbReference type="RefSeq" id="WP_261974043.1">
    <property type="nucleotide sequence ID" value="NZ_CP103460.1"/>
</dbReference>
<dbReference type="SUPFAM" id="SSF49299">
    <property type="entry name" value="PKD domain"/>
    <property type="match status" value="3"/>
</dbReference>
<accession>A0AAJ1QZJ8</accession>
<proteinExistence type="predicted"/>
<dbReference type="Pfam" id="PF00801">
    <property type="entry name" value="PKD"/>
    <property type="match status" value="1"/>
</dbReference>
<evidence type="ECO:0000313" key="2">
    <source>
        <dbReference type="EMBL" id="MDN3621141.1"/>
    </source>
</evidence>
<dbReference type="InterPro" id="IPR035986">
    <property type="entry name" value="PKD_dom_sf"/>
</dbReference>
<dbReference type="EMBL" id="JAUFQH010000017">
    <property type="protein sequence ID" value="MDN3621141.1"/>
    <property type="molecule type" value="Genomic_DNA"/>
</dbReference>
<organism evidence="2 3">
    <name type="scientific">Polaribacter sejongensis</name>
    <dbReference type="NCBI Taxonomy" id="985043"/>
    <lineage>
        <taxon>Bacteria</taxon>
        <taxon>Pseudomonadati</taxon>
        <taxon>Bacteroidota</taxon>
        <taxon>Flavobacteriia</taxon>
        <taxon>Flavobacteriales</taxon>
        <taxon>Flavobacteriaceae</taxon>
    </lineage>
</organism>
<gene>
    <name evidence="2" type="ORF">QWY81_16870</name>
</gene>
<feature type="domain" description="PKD" evidence="1">
    <location>
        <begin position="68"/>
        <end position="119"/>
    </location>
</feature>
<name>A0AAJ1QZJ8_9FLAO</name>
<comment type="caution">
    <text evidence="2">The sequence shown here is derived from an EMBL/GenBank/DDBJ whole genome shotgun (WGS) entry which is preliminary data.</text>
</comment>
<feature type="domain" description="PKD" evidence="1">
    <location>
        <begin position="233"/>
        <end position="282"/>
    </location>
</feature>
<dbReference type="CDD" id="cd00146">
    <property type="entry name" value="PKD"/>
    <property type="match status" value="2"/>
</dbReference>
<dbReference type="PROSITE" id="PS51257">
    <property type="entry name" value="PROKAR_LIPOPROTEIN"/>
    <property type="match status" value="1"/>
</dbReference>
<dbReference type="InterPro" id="IPR022409">
    <property type="entry name" value="PKD/Chitinase_dom"/>
</dbReference>